<evidence type="ECO:0000256" key="1">
    <source>
        <dbReference type="SAM" id="MobiDB-lite"/>
    </source>
</evidence>
<feature type="region of interest" description="Disordered" evidence="1">
    <location>
        <begin position="62"/>
        <end position="83"/>
    </location>
</feature>
<evidence type="ECO:0000313" key="3">
    <source>
        <dbReference type="Proteomes" id="UP000823388"/>
    </source>
</evidence>
<accession>A0A8T0QID7</accession>
<keyword evidence="3" id="KW-1185">Reference proteome</keyword>
<dbReference type="Proteomes" id="UP000823388">
    <property type="component" value="Chromosome 7K"/>
</dbReference>
<evidence type="ECO:0000313" key="2">
    <source>
        <dbReference type="EMBL" id="KAG2570476.1"/>
    </source>
</evidence>
<organism evidence="2 3">
    <name type="scientific">Panicum virgatum</name>
    <name type="common">Blackwell switchgrass</name>
    <dbReference type="NCBI Taxonomy" id="38727"/>
    <lineage>
        <taxon>Eukaryota</taxon>
        <taxon>Viridiplantae</taxon>
        <taxon>Streptophyta</taxon>
        <taxon>Embryophyta</taxon>
        <taxon>Tracheophyta</taxon>
        <taxon>Spermatophyta</taxon>
        <taxon>Magnoliopsida</taxon>
        <taxon>Liliopsida</taxon>
        <taxon>Poales</taxon>
        <taxon>Poaceae</taxon>
        <taxon>PACMAD clade</taxon>
        <taxon>Panicoideae</taxon>
        <taxon>Panicodae</taxon>
        <taxon>Paniceae</taxon>
        <taxon>Panicinae</taxon>
        <taxon>Panicum</taxon>
        <taxon>Panicum sect. Hiantes</taxon>
    </lineage>
</organism>
<protein>
    <submittedName>
        <fullName evidence="2">Uncharacterized protein</fullName>
    </submittedName>
</protein>
<reference evidence="2" key="1">
    <citation type="submission" date="2020-05" db="EMBL/GenBank/DDBJ databases">
        <title>WGS assembly of Panicum virgatum.</title>
        <authorList>
            <person name="Lovell J.T."/>
            <person name="Jenkins J."/>
            <person name="Shu S."/>
            <person name="Juenger T.E."/>
            <person name="Schmutz J."/>
        </authorList>
    </citation>
    <scope>NUCLEOTIDE SEQUENCE</scope>
    <source>
        <strain evidence="2">AP13</strain>
    </source>
</reference>
<sequence>MQTDCLIMITWSVTAQSPQGVAVVDWWLGRWIPAAARVGRRPAGRRRAGKQACKAQMKKYMSANYSQPDSPGSAGTRYPDEDY</sequence>
<dbReference type="EMBL" id="CM029049">
    <property type="protein sequence ID" value="KAG2570476.1"/>
    <property type="molecule type" value="Genomic_DNA"/>
</dbReference>
<gene>
    <name evidence="2" type="ORF">PVAP13_7KG041109</name>
</gene>
<proteinExistence type="predicted"/>
<dbReference type="AlphaFoldDB" id="A0A8T0QID7"/>
<comment type="caution">
    <text evidence="2">The sequence shown here is derived from an EMBL/GenBank/DDBJ whole genome shotgun (WGS) entry which is preliminary data.</text>
</comment>
<name>A0A8T0QID7_PANVG</name>